<evidence type="ECO:0000256" key="10">
    <source>
        <dbReference type="ARBA" id="ARBA00023157"/>
    </source>
</evidence>
<dbReference type="CDD" id="cd18997">
    <property type="entry name" value="LGIC_ECD_nAChR"/>
    <property type="match status" value="1"/>
</dbReference>
<comment type="subcellular location">
    <subcellularLocation>
        <location evidence="16">Postsynaptic cell membrane</location>
        <topology evidence="16">Multi-pass membrane protein</topology>
    </subcellularLocation>
</comment>
<dbReference type="EMBL" id="CAJFCW020000005">
    <property type="protein sequence ID" value="CAG9118395.1"/>
    <property type="molecule type" value="Genomic_DNA"/>
</dbReference>
<comment type="caution">
    <text evidence="21">The sequence shown here is derived from an EMBL/GenBank/DDBJ whole genome shotgun (WGS) entry which is preliminary data.</text>
</comment>
<evidence type="ECO:0000256" key="1">
    <source>
        <dbReference type="ARBA" id="ARBA00009237"/>
    </source>
</evidence>
<evidence type="ECO:0000256" key="3">
    <source>
        <dbReference type="ARBA" id="ARBA00022475"/>
    </source>
</evidence>
<evidence type="ECO:0000256" key="4">
    <source>
        <dbReference type="ARBA" id="ARBA00022692"/>
    </source>
</evidence>
<keyword evidence="3" id="KW-1003">Cell membrane</keyword>
<reference evidence="21" key="1">
    <citation type="submission" date="2020-09" db="EMBL/GenBank/DDBJ databases">
        <authorList>
            <person name="Kikuchi T."/>
        </authorList>
    </citation>
    <scope>NUCLEOTIDE SEQUENCE</scope>
    <source>
        <strain evidence="21">SH1</strain>
    </source>
</reference>
<dbReference type="Pfam" id="PF02931">
    <property type="entry name" value="Neur_chan_LBD"/>
    <property type="match status" value="1"/>
</dbReference>
<dbReference type="GO" id="GO:0022848">
    <property type="term" value="F:acetylcholine-gated monoatomic cation-selective channel activity"/>
    <property type="evidence" value="ECO:0007669"/>
    <property type="project" value="InterPro"/>
</dbReference>
<evidence type="ECO:0000256" key="6">
    <source>
        <dbReference type="ARBA" id="ARBA00022989"/>
    </source>
</evidence>
<dbReference type="PANTHER" id="PTHR18945">
    <property type="entry name" value="NEUROTRANSMITTER GATED ION CHANNEL"/>
    <property type="match status" value="1"/>
</dbReference>
<dbReference type="PRINTS" id="PR00252">
    <property type="entry name" value="NRIONCHANNEL"/>
</dbReference>
<dbReference type="AlphaFoldDB" id="A0A811L928"/>
<dbReference type="InterPro" id="IPR006201">
    <property type="entry name" value="Neur_channel"/>
</dbReference>
<keyword evidence="4 17" id="KW-0812">Transmembrane</keyword>
<dbReference type="InterPro" id="IPR036719">
    <property type="entry name" value="Neuro-gated_channel_TM_sf"/>
</dbReference>
<evidence type="ECO:0000256" key="16">
    <source>
        <dbReference type="ARBA" id="ARBA00034104"/>
    </source>
</evidence>
<dbReference type="InterPro" id="IPR002394">
    <property type="entry name" value="Nicotinic_acetylcholine_rcpt"/>
</dbReference>
<dbReference type="SUPFAM" id="SSF90112">
    <property type="entry name" value="Neurotransmitter-gated ion-channel transmembrane pore"/>
    <property type="match status" value="1"/>
</dbReference>
<dbReference type="GO" id="GO:0004888">
    <property type="term" value="F:transmembrane signaling receptor activity"/>
    <property type="evidence" value="ECO:0007669"/>
    <property type="project" value="InterPro"/>
</dbReference>
<evidence type="ECO:0000256" key="11">
    <source>
        <dbReference type="ARBA" id="ARBA00023170"/>
    </source>
</evidence>
<feature type="transmembrane region" description="Helical" evidence="17">
    <location>
        <begin position="331"/>
        <end position="347"/>
    </location>
</feature>
<keyword evidence="8" id="KW-0406">Ion transport</keyword>
<proteinExistence type="inferred from homology"/>
<evidence type="ECO:0000313" key="22">
    <source>
        <dbReference type="Proteomes" id="UP000614601"/>
    </source>
</evidence>
<evidence type="ECO:0000256" key="14">
    <source>
        <dbReference type="ARBA" id="ARBA00023286"/>
    </source>
</evidence>
<dbReference type="InterPro" id="IPR036734">
    <property type="entry name" value="Neur_chan_lig-bd_sf"/>
</dbReference>
<evidence type="ECO:0000259" key="19">
    <source>
        <dbReference type="Pfam" id="PF02931"/>
    </source>
</evidence>
<evidence type="ECO:0000256" key="18">
    <source>
        <dbReference type="SAM" id="SignalP"/>
    </source>
</evidence>
<keyword evidence="22" id="KW-1185">Reference proteome</keyword>
<evidence type="ECO:0000256" key="15">
    <source>
        <dbReference type="ARBA" id="ARBA00023303"/>
    </source>
</evidence>
<dbReference type="OrthoDB" id="5975154at2759"/>
<dbReference type="Proteomes" id="UP000783686">
    <property type="component" value="Unassembled WGS sequence"/>
</dbReference>
<feature type="signal peptide" evidence="18">
    <location>
        <begin position="1"/>
        <end position="24"/>
    </location>
</feature>
<dbReference type="InterPro" id="IPR038050">
    <property type="entry name" value="Neuro_actylchol_rec"/>
</dbReference>
<keyword evidence="9 17" id="KW-0472">Membrane</keyword>
<keyword evidence="13" id="KW-0628">Postsynaptic cell membrane</keyword>
<dbReference type="GO" id="GO:0045211">
    <property type="term" value="C:postsynaptic membrane"/>
    <property type="evidence" value="ECO:0007669"/>
    <property type="project" value="UniProtKB-SubCell"/>
</dbReference>
<dbReference type="CDD" id="cd19051">
    <property type="entry name" value="LGIC_TM_cation"/>
    <property type="match status" value="1"/>
</dbReference>
<keyword evidence="7" id="KW-0770">Synapse</keyword>
<protein>
    <submittedName>
        <fullName evidence="21">Uncharacterized protein</fullName>
    </submittedName>
</protein>
<keyword evidence="5 18" id="KW-0732">Signal</keyword>
<evidence type="ECO:0000256" key="9">
    <source>
        <dbReference type="ARBA" id="ARBA00023136"/>
    </source>
</evidence>
<keyword evidence="14" id="KW-1071">Ligand-gated ion channel</keyword>
<feature type="chain" id="PRO_5044131721" evidence="18">
    <location>
        <begin position="25"/>
        <end position="472"/>
    </location>
</feature>
<evidence type="ECO:0000256" key="12">
    <source>
        <dbReference type="ARBA" id="ARBA00023180"/>
    </source>
</evidence>
<evidence type="ECO:0000256" key="13">
    <source>
        <dbReference type="ARBA" id="ARBA00023257"/>
    </source>
</evidence>
<sequence length="472" mass="54784">MALPFKLATFHIIFSTFLYCTVTCSPPENRLLADLLRGYVKEERPVVDSSQPVVVKLGVSLQQIIDLNERNEQLSVNMWLTFSWKDVNLQWDPREYENVTDLRYPSDMLWRPDILLYNSVDSAFDSTYKVNMVGDSNGMITWIPPGIFTISCKLDIYYWPWDDQICFFKFGSWSFSDRYINLQPGDFDVSTYIENGEWVLMKYWVNRTEKFYEALPNDPFPYITFFLHIRRRTLYYAFNLIMPCVLTMILVVLGFTLNPFSCEKIGLQISVSLAICIFMTIMAEMTPQTSEAVPLLGIFFQSCMVISVLATAFTVYVQSVHFRCHGGGQRMGFWMRYVLLELMPWLLRIQRPKQKVNLNTLKASLRKRKEETLLSDEERDDPEEFSKQIDHYAYSIKGSNSFLAGKLYSLNKIYGHIRTIRCANDDAAEENEIRSEWQFGAVIVDRICLIVFTLLIVITGTTIAVQAPYLVA</sequence>
<feature type="transmembrane region" description="Helical" evidence="17">
    <location>
        <begin position="234"/>
        <end position="253"/>
    </location>
</feature>
<keyword evidence="6 17" id="KW-1133">Transmembrane helix</keyword>
<feature type="transmembrane region" description="Helical" evidence="17">
    <location>
        <begin position="295"/>
        <end position="319"/>
    </location>
</feature>
<dbReference type="InterPro" id="IPR006029">
    <property type="entry name" value="Neurotrans-gated_channel_TM"/>
</dbReference>
<dbReference type="Gene3D" id="2.70.170.10">
    <property type="entry name" value="Neurotransmitter-gated ion-channel ligand-binding domain"/>
    <property type="match status" value="1"/>
</dbReference>
<keyword evidence="12" id="KW-0325">Glycoprotein</keyword>
<comment type="similarity">
    <text evidence="1">Belongs to the ligand-gated ion channel (TC 1.A.9) family. Acetylcholine receptor (TC 1.A.9.1) subfamily.</text>
</comment>
<evidence type="ECO:0000256" key="17">
    <source>
        <dbReference type="SAM" id="Phobius"/>
    </source>
</evidence>
<keyword evidence="11" id="KW-0675">Receptor</keyword>
<feature type="domain" description="Neurotransmitter-gated ion-channel ligand-binding" evidence="19">
    <location>
        <begin position="28"/>
        <end position="233"/>
    </location>
</feature>
<dbReference type="FunFam" id="2.70.170.10:FF:000016">
    <property type="entry name" value="Nicotinic acetylcholine receptor subunit"/>
    <property type="match status" value="1"/>
</dbReference>
<feature type="transmembrane region" description="Helical" evidence="17">
    <location>
        <begin position="447"/>
        <end position="471"/>
    </location>
</feature>
<dbReference type="EMBL" id="CAJFDH010000005">
    <property type="protein sequence ID" value="CAD5223653.1"/>
    <property type="molecule type" value="Genomic_DNA"/>
</dbReference>
<keyword evidence="10" id="KW-1015">Disulfide bond</keyword>
<dbReference type="PRINTS" id="PR00254">
    <property type="entry name" value="NICOTINICR"/>
</dbReference>
<keyword evidence="2" id="KW-0813">Transport</keyword>
<dbReference type="SUPFAM" id="SSF63712">
    <property type="entry name" value="Nicotinic receptor ligand binding domain-like"/>
    <property type="match status" value="1"/>
</dbReference>
<name>A0A811L928_9BILA</name>
<keyword evidence="15" id="KW-0407">Ion channel</keyword>
<dbReference type="NCBIfam" id="TIGR00860">
    <property type="entry name" value="LIC"/>
    <property type="match status" value="1"/>
</dbReference>
<evidence type="ECO:0000256" key="8">
    <source>
        <dbReference type="ARBA" id="ARBA00023065"/>
    </source>
</evidence>
<accession>A0A811L928</accession>
<evidence type="ECO:0000313" key="21">
    <source>
        <dbReference type="EMBL" id="CAD5223653.1"/>
    </source>
</evidence>
<evidence type="ECO:0000256" key="5">
    <source>
        <dbReference type="ARBA" id="ARBA00022729"/>
    </source>
</evidence>
<dbReference type="InterPro" id="IPR006202">
    <property type="entry name" value="Neur_chan_lig-bd"/>
</dbReference>
<evidence type="ECO:0000259" key="20">
    <source>
        <dbReference type="Pfam" id="PF02932"/>
    </source>
</evidence>
<gene>
    <name evidence="21" type="ORF">BOKJ2_LOCUS10423</name>
</gene>
<feature type="domain" description="Neurotransmitter-gated ion-channel transmembrane" evidence="20">
    <location>
        <begin position="240"/>
        <end position="459"/>
    </location>
</feature>
<dbReference type="Proteomes" id="UP000614601">
    <property type="component" value="Unassembled WGS sequence"/>
</dbReference>
<dbReference type="Gene3D" id="1.20.58.390">
    <property type="entry name" value="Neurotransmitter-gated ion-channel transmembrane domain"/>
    <property type="match status" value="2"/>
</dbReference>
<evidence type="ECO:0000256" key="7">
    <source>
        <dbReference type="ARBA" id="ARBA00023018"/>
    </source>
</evidence>
<feature type="transmembrane region" description="Helical" evidence="17">
    <location>
        <begin position="265"/>
        <end position="283"/>
    </location>
</feature>
<evidence type="ECO:0000256" key="2">
    <source>
        <dbReference type="ARBA" id="ARBA00022448"/>
    </source>
</evidence>
<dbReference type="Pfam" id="PF02932">
    <property type="entry name" value="Neur_chan_memb"/>
    <property type="match status" value="1"/>
</dbReference>
<organism evidence="21 22">
    <name type="scientific">Bursaphelenchus okinawaensis</name>
    <dbReference type="NCBI Taxonomy" id="465554"/>
    <lineage>
        <taxon>Eukaryota</taxon>
        <taxon>Metazoa</taxon>
        <taxon>Ecdysozoa</taxon>
        <taxon>Nematoda</taxon>
        <taxon>Chromadorea</taxon>
        <taxon>Rhabditida</taxon>
        <taxon>Tylenchina</taxon>
        <taxon>Tylenchomorpha</taxon>
        <taxon>Aphelenchoidea</taxon>
        <taxon>Aphelenchoididae</taxon>
        <taxon>Bursaphelenchus</taxon>
    </lineage>
</organism>